<protein>
    <submittedName>
        <fullName evidence="2">Ribbon-helix-helix protein, CopG family</fullName>
    </submittedName>
</protein>
<dbReference type="InterPro" id="IPR010985">
    <property type="entry name" value="Ribbon_hlx_hlx"/>
</dbReference>
<dbReference type="Proteomes" id="UP000308828">
    <property type="component" value="Unassembled WGS sequence"/>
</dbReference>
<evidence type="ECO:0000259" key="1">
    <source>
        <dbReference type="Pfam" id="PF01402"/>
    </source>
</evidence>
<dbReference type="Pfam" id="PF01402">
    <property type="entry name" value="RHH_1"/>
    <property type="match status" value="1"/>
</dbReference>
<name>A0A4S8P9T1_9HYPH</name>
<dbReference type="SUPFAM" id="SSF47598">
    <property type="entry name" value="Ribbon-helix-helix"/>
    <property type="match status" value="1"/>
</dbReference>
<evidence type="ECO:0000313" key="2">
    <source>
        <dbReference type="EMBL" id="THV25902.1"/>
    </source>
</evidence>
<dbReference type="CDD" id="cd22233">
    <property type="entry name" value="RHH_CopAso-like"/>
    <property type="match status" value="1"/>
</dbReference>
<sequence length="86" mass="9148">MSKQKLSDPITLRLPLDILAEIEAVAGACDRSRSWIIVRALKSYMAQEGREVLEIKAAQKAIAAGDGIDAEDVLAELDAIIKGAAA</sequence>
<dbReference type="InterPro" id="IPR002145">
    <property type="entry name" value="CopG"/>
</dbReference>
<feature type="domain" description="Ribbon-helix-helix protein CopG" evidence="1">
    <location>
        <begin position="10"/>
        <end position="48"/>
    </location>
</feature>
<dbReference type="InterPro" id="IPR013321">
    <property type="entry name" value="Arc_rbn_hlx_hlx"/>
</dbReference>
<dbReference type="AlphaFoldDB" id="A0A4S8P9T1"/>
<reference evidence="2 3" key="1">
    <citation type="submission" date="2019-04" db="EMBL/GenBank/DDBJ databases">
        <title>Genome sequence of strain shin9-1.</title>
        <authorList>
            <person name="Gao J."/>
            <person name="Sun J."/>
        </authorList>
    </citation>
    <scope>NUCLEOTIDE SEQUENCE [LARGE SCALE GENOMIC DNA]</scope>
    <source>
        <strain evidence="3">shin9-1</strain>
    </source>
</reference>
<gene>
    <name evidence="2" type="ORF">FAA97_06345</name>
</gene>
<evidence type="ECO:0000313" key="3">
    <source>
        <dbReference type="Proteomes" id="UP000308828"/>
    </source>
</evidence>
<keyword evidence="3" id="KW-1185">Reference proteome</keyword>
<dbReference type="GO" id="GO:0006355">
    <property type="term" value="P:regulation of DNA-templated transcription"/>
    <property type="evidence" value="ECO:0007669"/>
    <property type="project" value="InterPro"/>
</dbReference>
<dbReference type="RefSeq" id="WP_136597733.1">
    <property type="nucleotide sequence ID" value="NZ_STGV01000001.1"/>
</dbReference>
<accession>A0A4S8P9T1</accession>
<comment type="caution">
    <text evidence="2">The sequence shown here is derived from an EMBL/GenBank/DDBJ whole genome shotgun (WGS) entry which is preliminary data.</text>
</comment>
<dbReference type="Gene3D" id="1.10.1220.10">
    <property type="entry name" value="Met repressor-like"/>
    <property type="match status" value="1"/>
</dbReference>
<dbReference type="OrthoDB" id="8297311at2"/>
<proteinExistence type="predicted"/>
<organism evidence="2 3">
    <name type="scientific">Peteryoungia ipomoeae</name>
    <dbReference type="NCBI Taxonomy" id="1210932"/>
    <lineage>
        <taxon>Bacteria</taxon>
        <taxon>Pseudomonadati</taxon>
        <taxon>Pseudomonadota</taxon>
        <taxon>Alphaproteobacteria</taxon>
        <taxon>Hyphomicrobiales</taxon>
        <taxon>Rhizobiaceae</taxon>
        <taxon>Peteryoungia</taxon>
    </lineage>
</organism>
<dbReference type="EMBL" id="STGV01000001">
    <property type="protein sequence ID" value="THV25902.1"/>
    <property type="molecule type" value="Genomic_DNA"/>
</dbReference>